<dbReference type="InterPro" id="IPR006076">
    <property type="entry name" value="FAD-dep_OxRdtase"/>
</dbReference>
<keyword evidence="3 7" id="KW-0560">Oxidoreductase</keyword>
<dbReference type="Gene3D" id="3.50.50.60">
    <property type="entry name" value="FAD/NAD(P)-binding domain"/>
    <property type="match status" value="1"/>
</dbReference>
<accession>A0A6N9YKT7</accession>
<gene>
    <name evidence="7" type="primary">thiO</name>
    <name evidence="7" type="ORF">G1H11_10060</name>
</gene>
<proteinExistence type="predicted"/>
<dbReference type="GO" id="GO:0005737">
    <property type="term" value="C:cytoplasm"/>
    <property type="evidence" value="ECO:0007669"/>
    <property type="project" value="TreeGrafter"/>
</dbReference>
<dbReference type="UniPathway" id="UPA00060"/>
<evidence type="ECO:0000313" key="7">
    <source>
        <dbReference type="EMBL" id="NED95656.1"/>
    </source>
</evidence>
<dbReference type="EC" id="1.4.3.19" evidence="5"/>
<evidence type="ECO:0000256" key="1">
    <source>
        <dbReference type="ARBA" id="ARBA00004948"/>
    </source>
</evidence>
<evidence type="ECO:0000259" key="6">
    <source>
        <dbReference type="Pfam" id="PF01266"/>
    </source>
</evidence>
<dbReference type="NCBIfam" id="TIGR02352">
    <property type="entry name" value="thiamin_ThiO"/>
    <property type="match status" value="1"/>
</dbReference>
<dbReference type="AlphaFoldDB" id="A0A6N9YKT7"/>
<dbReference type="RefSeq" id="WP_163818408.1">
    <property type="nucleotide sequence ID" value="NZ_JAAGOB010000004.1"/>
</dbReference>
<dbReference type="PANTHER" id="PTHR13847:SF289">
    <property type="entry name" value="GLYCINE OXIDASE"/>
    <property type="match status" value="1"/>
</dbReference>
<dbReference type="InterPro" id="IPR012727">
    <property type="entry name" value="Gly_oxidase_ThiO"/>
</dbReference>
<dbReference type="Gene3D" id="3.30.9.10">
    <property type="entry name" value="D-Amino Acid Oxidase, subunit A, domain 2"/>
    <property type="match status" value="1"/>
</dbReference>
<dbReference type="Pfam" id="PF01266">
    <property type="entry name" value="DAO"/>
    <property type="match status" value="1"/>
</dbReference>
<dbReference type="Proteomes" id="UP000469185">
    <property type="component" value="Unassembled WGS sequence"/>
</dbReference>
<sequence>MSNGGSLDVVIAGCGIIGASIAWRLAQAGRTVRCLDPAPGDGSTRAAAGMLAAVTESTFGEHEVMRLNVASSAMWADFAAELETETGMPTGYHPVGTLTVAFDAGDRQQLRRLLDLQQAWGLDAHAIDVAEARRREPSLGPRIAGAVWAPGDHQVNPRAVLRALHTALRLRGVEIVRHRATRLVDHQGGAVVGVEDDTGTRHEAALVVLAAGWHSRDIALSDPLATLPIRPVKGQVIRLDGEYQPSFHLNHVVRGFVQSRPVYVVPRADGEIVVGATSEEQPDNRLVTAGGIFALLRDARALVPGLDELPVTETTARARPGTPDNVPLIGRFGASGAVAATGHYRNGILLAPLTAAAVATYCRDGVFPDSVASAAPSRFREAAAEVVAG</sequence>
<evidence type="ECO:0000256" key="2">
    <source>
        <dbReference type="ARBA" id="ARBA00022977"/>
    </source>
</evidence>
<evidence type="ECO:0000256" key="5">
    <source>
        <dbReference type="ARBA" id="ARBA00050018"/>
    </source>
</evidence>
<dbReference type="GO" id="GO:0009228">
    <property type="term" value="P:thiamine biosynthetic process"/>
    <property type="evidence" value="ECO:0007669"/>
    <property type="project" value="UniProtKB-KW"/>
</dbReference>
<protein>
    <recommendedName>
        <fullName evidence="5">glycine oxidase</fullName>
        <ecNumber evidence="5">1.4.3.19</ecNumber>
    </recommendedName>
</protein>
<dbReference type="GO" id="GO:0050660">
    <property type="term" value="F:flavin adenine dinucleotide binding"/>
    <property type="evidence" value="ECO:0007669"/>
    <property type="project" value="InterPro"/>
</dbReference>
<comment type="pathway">
    <text evidence="1">Cofactor biosynthesis; thiamine diphosphate biosynthesis.</text>
</comment>
<dbReference type="InterPro" id="IPR036188">
    <property type="entry name" value="FAD/NAD-bd_sf"/>
</dbReference>
<name>A0A6N9YKT7_9ACTN</name>
<comment type="caution">
    <text evidence="7">The sequence shown here is derived from an EMBL/GenBank/DDBJ whole genome shotgun (WGS) entry which is preliminary data.</text>
</comment>
<feature type="domain" description="FAD dependent oxidoreductase" evidence="6">
    <location>
        <begin position="8"/>
        <end position="359"/>
    </location>
</feature>
<keyword evidence="8" id="KW-1185">Reference proteome</keyword>
<keyword evidence="2" id="KW-0784">Thiamine biosynthesis</keyword>
<organism evidence="7 8">
    <name type="scientific">Phytoactinopolyspora alkaliphila</name>
    <dbReference type="NCBI Taxonomy" id="1783498"/>
    <lineage>
        <taxon>Bacteria</taxon>
        <taxon>Bacillati</taxon>
        <taxon>Actinomycetota</taxon>
        <taxon>Actinomycetes</taxon>
        <taxon>Jiangellales</taxon>
        <taxon>Jiangellaceae</taxon>
        <taxon>Phytoactinopolyspora</taxon>
    </lineage>
</organism>
<evidence type="ECO:0000256" key="3">
    <source>
        <dbReference type="ARBA" id="ARBA00023002"/>
    </source>
</evidence>
<dbReference type="EMBL" id="JAAGOB010000004">
    <property type="protein sequence ID" value="NED95656.1"/>
    <property type="molecule type" value="Genomic_DNA"/>
</dbReference>
<dbReference type="GO" id="GO:0009229">
    <property type="term" value="P:thiamine diphosphate biosynthetic process"/>
    <property type="evidence" value="ECO:0007669"/>
    <property type="project" value="UniProtKB-UniPathway"/>
</dbReference>
<reference evidence="7 8" key="1">
    <citation type="submission" date="2020-02" db="EMBL/GenBank/DDBJ databases">
        <authorList>
            <person name="Li X.-J."/>
            <person name="Feng X.-M."/>
        </authorList>
    </citation>
    <scope>NUCLEOTIDE SEQUENCE [LARGE SCALE GENOMIC DNA]</scope>
    <source>
        <strain evidence="7 8">CGMCC 4.7225</strain>
    </source>
</reference>
<evidence type="ECO:0000313" key="8">
    <source>
        <dbReference type="Proteomes" id="UP000469185"/>
    </source>
</evidence>
<dbReference type="SUPFAM" id="SSF51905">
    <property type="entry name" value="FAD/NAD(P)-binding domain"/>
    <property type="match status" value="1"/>
</dbReference>
<comment type="catalytic activity">
    <reaction evidence="4">
        <text>glycine + O2 + H2O = glyoxylate + H2O2 + NH4(+)</text>
        <dbReference type="Rhea" id="RHEA:11532"/>
        <dbReference type="ChEBI" id="CHEBI:15377"/>
        <dbReference type="ChEBI" id="CHEBI:15379"/>
        <dbReference type="ChEBI" id="CHEBI:16240"/>
        <dbReference type="ChEBI" id="CHEBI:28938"/>
        <dbReference type="ChEBI" id="CHEBI:36655"/>
        <dbReference type="ChEBI" id="CHEBI:57305"/>
        <dbReference type="EC" id="1.4.3.19"/>
    </reaction>
</comment>
<dbReference type="GO" id="GO:0043799">
    <property type="term" value="F:glycine oxidase activity"/>
    <property type="evidence" value="ECO:0007669"/>
    <property type="project" value="UniProtKB-EC"/>
</dbReference>
<dbReference type="PANTHER" id="PTHR13847">
    <property type="entry name" value="SARCOSINE DEHYDROGENASE-RELATED"/>
    <property type="match status" value="1"/>
</dbReference>
<dbReference type="SUPFAM" id="SSF54373">
    <property type="entry name" value="FAD-linked reductases, C-terminal domain"/>
    <property type="match status" value="1"/>
</dbReference>
<evidence type="ECO:0000256" key="4">
    <source>
        <dbReference type="ARBA" id="ARBA00049872"/>
    </source>
</evidence>